<evidence type="ECO:0000256" key="1">
    <source>
        <dbReference type="SAM" id="SignalP"/>
    </source>
</evidence>
<name>A0ABW5B638_9BACT</name>
<gene>
    <name evidence="2" type="ORF">ACFSKV_08490</name>
</gene>
<feature type="chain" id="PRO_5045576302" evidence="1">
    <location>
        <begin position="26"/>
        <end position="328"/>
    </location>
</feature>
<reference evidence="3" key="1">
    <citation type="journal article" date="2019" name="Int. J. Syst. Evol. Microbiol.">
        <title>The Global Catalogue of Microorganisms (GCM) 10K type strain sequencing project: providing services to taxonomists for standard genome sequencing and annotation.</title>
        <authorList>
            <consortium name="The Broad Institute Genomics Platform"/>
            <consortium name="The Broad Institute Genome Sequencing Center for Infectious Disease"/>
            <person name="Wu L."/>
            <person name="Ma J."/>
        </authorList>
    </citation>
    <scope>NUCLEOTIDE SEQUENCE [LARGE SCALE GENOMIC DNA]</scope>
    <source>
        <strain evidence="3">KCTC 19812</strain>
    </source>
</reference>
<evidence type="ECO:0000313" key="2">
    <source>
        <dbReference type="EMBL" id="MFD2201602.1"/>
    </source>
</evidence>
<sequence>MKMKKLGYGLLMSILMVISSCTDFVDPNIPYKTFDTALYLRTIRSAPTSLTFNFFELASSKFQLTIEAVDAEGGETLESVEIRVRHRRLIPGVGFEFRPAGTASDVNDVLVKTLSRADFQQAAENPNHPTTLYKRASFEVSAAEAIAAVGLTNATVEGGDTFEFRLVATDKFGREFGWDNRSADVAGGFFYDSPFLYNVNVVCPTDLGGTYQYESTAMQSIYGSCPGTITGEVTFTPVPNSTAYTVSDATFGFWECYGDTWGNGNVRLNDSCGILSFSGSDKYGASYTFNFISNNGAELRFSWVNSDNETGTVTLFANEGKPWPPTLQ</sequence>
<keyword evidence="1" id="KW-0732">Signal</keyword>
<comment type="caution">
    <text evidence="2">The sequence shown here is derived from an EMBL/GenBank/DDBJ whole genome shotgun (WGS) entry which is preliminary data.</text>
</comment>
<dbReference type="EMBL" id="JBHUIV010000013">
    <property type="protein sequence ID" value="MFD2201602.1"/>
    <property type="molecule type" value="Genomic_DNA"/>
</dbReference>
<protein>
    <submittedName>
        <fullName evidence="2">Uncharacterized protein</fullName>
    </submittedName>
</protein>
<keyword evidence="3" id="KW-1185">Reference proteome</keyword>
<organism evidence="2 3">
    <name type="scientific">Shivajiella indica</name>
    <dbReference type="NCBI Taxonomy" id="872115"/>
    <lineage>
        <taxon>Bacteria</taxon>
        <taxon>Pseudomonadati</taxon>
        <taxon>Bacteroidota</taxon>
        <taxon>Cytophagia</taxon>
        <taxon>Cytophagales</taxon>
        <taxon>Cyclobacteriaceae</taxon>
        <taxon>Shivajiella</taxon>
    </lineage>
</organism>
<dbReference type="Proteomes" id="UP001597414">
    <property type="component" value="Unassembled WGS sequence"/>
</dbReference>
<accession>A0ABW5B638</accession>
<evidence type="ECO:0000313" key="3">
    <source>
        <dbReference type="Proteomes" id="UP001597414"/>
    </source>
</evidence>
<feature type="signal peptide" evidence="1">
    <location>
        <begin position="1"/>
        <end position="25"/>
    </location>
</feature>
<dbReference type="RefSeq" id="WP_380801530.1">
    <property type="nucleotide sequence ID" value="NZ_JBHUIV010000013.1"/>
</dbReference>
<dbReference type="PROSITE" id="PS51257">
    <property type="entry name" value="PROKAR_LIPOPROTEIN"/>
    <property type="match status" value="1"/>
</dbReference>
<proteinExistence type="predicted"/>